<dbReference type="GO" id="GO:0004674">
    <property type="term" value="F:protein serine/threonine kinase activity"/>
    <property type="evidence" value="ECO:0007669"/>
    <property type="project" value="UniProtKB-KW"/>
</dbReference>
<name>A0A538SKF0_UNCEI</name>
<dbReference type="InterPro" id="IPR011009">
    <property type="entry name" value="Kinase-like_dom_sf"/>
</dbReference>
<keyword evidence="1" id="KW-0808">Transferase</keyword>
<sequence>MRADAIEAADYRRLGVDPLQSGCPCPFRDRMVGTRRSAPPGACDTPRCVARAALGRVRRRMENARVSHYELRHLLGRGGMGEVYEAFDLKAKRPVALKFVAPELAAEPEAFRRFESEALNAAALNHPHIATLYEFEPEGERPFIAMELVAGPSLRDRITAGPLGLQESLEVARDVAAALAYAHRRGIVHRDIKPENLMFDEEGRIKVMDFGLARALMASRLTLTGSSLGTPSYMSPESAQQGSAGTPSDVFALGLVLSEMLTGQQTFHGDSPLAVMYAIVNAAPPPLRQ</sequence>
<evidence type="ECO:0000256" key="4">
    <source>
        <dbReference type="ARBA" id="ARBA00022840"/>
    </source>
</evidence>
<evidence type="ECO:0000256" key="3">
    <source>
        <dbReference type="ARBA" id="ARBA00022777"/>
    </source>
</evidence>
<evidence type="ECO:0000313" key="7">
    <source>
        <dbReference type="EMBL" id="TMQ51853.1"/>
    </source>
</evidence>
<accession>A0A538SKF0</accession>
<dbReference type="InterPro" id="IPR000719">
    <property type="entry name" value="Prot_kinase_dom"/>
</dbReference>
<feature type="domain" description="Protein kinase" evidence="6">
    <location>
        <begin position="69"/>
        <end position="289"/>
    </location>
</feature>
<keyword evidence="4 5" id="KW-0067">ATP-binding</keyword>
<feature type="binding site" evidence="5">
    <location>
        <position position="98"/>
    </location>
    <ligand>
        <name>ATP</name>
        <dbReference type="ChEBI" id="CHEBI:30616"/>
    </ligand>
</feature>
<evidence type="ECO:0000256" key="1">
    <source>
        <dbReference type="ARBA" id="ARBA00022679"/>
    </source>
</evidence>
<dbReference type="Proteomes" id="UP000317716">
    <property type="component" value="Unassembled WGS sequence"/>
</dbReference>
<dbReference type="PANTHER" id="PTHR43289:SF6">
    <property type="entry name" value="SERINE_THREONINE-PROTEIN KINASE NEKL-3"/>
    <property type="match status" value="1"/>
</dbReference>
<keyword evidence="3 7" id="KW-0418">Kinase</keyword>
<dbReference type="GO" id="GO:0005524">
    <property type="term" value="F:ATP binding"/>
    <property type="evidence" value="ECO:0007669"/>
    <property type="project" value="UniProtKB-UniRule"/>
</dbReference>
<protein>
    <submittedName>
        <fullName evidence="7">Serine/threonine protein kinase</fullName>
    </submittedName>
</protein>
<dbReference type="Gene3D" id="3.30.200.20">
    <property type="entry name" value="Phosphorylase Kinase, domain 1"/>
    <property type="match status" value="1"/>
</dbReference>
<evidence type="ECO:0000256" key="5">
    <source>
        <dbReference type="PROSITE-ProRule" id="PRU10141"/>
    </source>
</evidence>
<dbReference type="SUPFAM" id="SSF56112">
    <property type="entry name" value="Protein kinase-like (PK-like)"/>
    <property type="match status" value="1"/>
</dbReference>
<dbReference type="PROSITE" id="PS50011">
    <property type="entry name" value="PROTEIN_KINASE_DOM"/>
    <property type="match status" value="1"/>
</dbReference>
<dbReference type="PROSITE" id="PS00107">
    <property type="entry name" value="PROTEIN_KINASE_ATP"/>
    <property type="match status" value="1"/>
</dbReference>
<dbReference type="EMBL" id="VBOS01000350">
    <property type="protein sequence ID" value="TMQ51853.1"/>
    <property type="molecule type" value="Genomic_DNA"/>
</dbReference>
<dbReference type="Pfam" id="PF00069">
    <property type="entry name" value="Pkinase"/>
    <property type="match status" value="1"/>
</dbReference>
<dbReference type="SMART" id="SM00220">
    <property type="entry name" value="S_TKc"/>
    <property type="match status" value="1"/>
</dbReference>
<dbReference type="InterPro" id="IPR008271">
    <property type="entry name" value="Ser/Thr_kinase_AS"/>
</dbReference>
<comment type="caution">
    <text evidence="7">The sequence shown here is derived from an EMBL/GenBank/DDBJ whole genome shotgun (WGS) entry which is preliminary data.</text>
</comment>
<dbReference type="CDD" id="cd14014">
    <property type="entry name" value="STKc_PknB_like"/>
    <property type="match status" value="1"/>
</dbReference>
<keyword evidence="2 5" id="KW-0547">Nucleotide-binding</keyword>
<keyword evidence="7" id="KW-0723">Serine/threonine-protein kinase</keyword>
<reference evidence="7 8" key="1">
    <citation type="journal article" date="2019" name="Nat. Microbiol.">
        <title>Mediterranean grassland soil C-N compound turnover is dependent on rainfall and depth, and is mediated by genomically divergent microorganisms.</title>
        <authorList>
            <person name="Diamond S."/>
            <person name="Andeer P.F."/>
            <person name="Li Z."/>
            <person name="Crits-Christoph A."/>
            <person name="Burstein D."/>
            <person name="Anantharaman K."/>
            <person name="Lane K.R."/>
            <person name="Thomas B.C."/>
            <person name="Pan C."/>
            <person name="Northen T.R."/>
            <person name="Banfield J.F."/>
        </authorList>
    </citation>
    <scope>NUCLEOTIDE SEQUENCE [LARGE SCALE GENOMIC DNA]</scope>
    <source>
        <strain evidence="7">WS_2</strain>
    </source>
</reference>
<dbReference type="PROSITE" id="PS00108">
    <property type="entry name" value="PROTEIN_KINASE_ST"/>
    <property type="match status" value="1"/>
</dbReference>
<dbReference type="InterPro" id="IPR017441">
    <property type="entry name" value="Protein_kinase_ATP_BS"/>
</dbReference>
<evidence type="ECO:0000313" key="8">
    <source>
        <dbReference type="Proteomes" id="UP000317716"/>
    </source>
</evidence>
<dbReference type="PANTHER" id="PTHR43289">
    <property type="entry name" value="MITOGEN-ACTIVATED PROTEIN KINASE KINASE KINASE 20-RELATED"/>
    <property type="match status" value="1"/>
</dbReference>
<gene>
    <name evidence="7" type="ORF">E6K72_09850</name>
</gene>
<evidence type="ECO:0000259" key="6">
    <source>
        <dbReference type="PROSITE" id="PS50011"/>
    </source>
</evidence>
<evidence type="ECO:0000256" key="2">
    <source>
        <dbReference type="ARBA" id="ARBA00022741"/>
    </source>
</evidence>
<dbReference type="Gene3D" id="1.10.510.10">
    <property type="entry name" value="Transferase(Phosphotransferase) domain 1"/>
    <property type="match status" value="1"/>
</dbReference>
<dbReference type="AlphaFoldDB" id="A0A538SKF0"/>
<proteinExistence type="predicted"/>
<organism evidence="7 8">
    <name type="scientific">Eiseniibacteriota bacterium</name>
    <dbReference type="NCBI Taxonomy" id="2212470"/>
    <lineage>
        <taxon>Bacteria</taxon>
        <taxon>Candidatus Eiseniibacteriota</taxon>
    </lineage>
</organism>